<keyword evidence="5 7" id="KW-0067">ATP-binding</keyword>
<gene>
    <name evidence="7" type="primary">nadE</name>
    <name evidence="11" type="ORF">A2519_17610</name>
</gene>
<feature type="binding site" evidence="7">
    <location>
        <position position="416"/>
    </location>
    <ligand>
        <name>ATP</name>
        <dbReference type="ChEBI" id="CHEBI:30616"/>
    </ligand>
</feature>
<dbReference type="GO" id="GO:0004359">
    <property type="term" value="F:glutaminase activity"/>
    <property type="evidence" value="ECO:0007669"/>
    <property type="project" value="InterPro"/>
</dbReference>
<name>A0A1F7F5Y5_UNCRA</name>
<accession>A0A1F7F5Y5</accession>
<dbReference type="PIRSF" id="PIRSF006630">
    <property type="entry name" value="NADS_GAT"/>
    <property type="match status" value="1"/>
</dbReference>
<keyword evidence="4 7" id="KW-0547">Nucleotide-binding</keyword>
<dbReference type="EMBL" id="MFYX01000115">
    <property type="protein sequence ID" value="OGK01947.1"/>
    <property type="molecule type" value="Genomic_DNA"/>
</dbReference>
<dbReference type="NCBIfam" id="TIGR00552">
    <property type="entry name" value="nadE"/>
    <property type="match status" value="1"/>
</dbReference>
<proteinExistence type="inferred from homology"/>
<dbReference type="GO" id="GO:0008795">
    <property type="term" value="F:NAD+ synthase activity"/>
    <property type="evidence" value="ECO:0007669"/>
    <property type="project" value="UniProtKB-UniRule"/>
</dbReference>
<evidence type="ECO:0000313" key="12">
    <source>
        <dbReference type="Proteomes" id="UP000179243"/>
    </source>
</evidence>
<dbReference type="PANTHER" id="PTHR23090:SF9">
    <property type="entry name" value="GLUTAMINE-DEPENDENT NAD(+) SYNTHETASE"/>
    <property type="match status" value="1"/>
</dbReference>
<comment type="pathway">
    <text evidence="1 7 8">Cofactor biosynthesis; NAD(+) biosynthesis; NAD(+) from deamido-NAD(+) (L-Gln route): step 1/1.</text>
</comment>
<dbReference type="InterPro" id="IPR003010">
    <property type="entry name" value="C-N_Hydrolase"/>
</dbReference>
<dbReference type="Pfam" id="PF00795">
    <property type="entry name" value="CN_hydrolase"/>
    <property type="match status" value="1"/>
</dbReference>
<reference evidence="11 12" key="1">
    <citation type="journal article" date="2016" name="Nat. Commun.">
        <title>Thousands of microbial genomes shed light on interconnected biogeochemical processes in an aquifer system.</title>
        <authorList>
            <person name="Anantharaman K."/>
            <person name="Brown C.T."/>
            <person name="Hug L.A."/>
            <person name="Sharon I."/>
            <person name="Castelle C.J."/>
            <person name="Probst A.J."/>
            <person name="Thomas B.C."/>
            <person name="Singh A."/>
            <person name="Wilkins M.J."/>
            <person name="Karaoz U."/>
            <person name="Brodie E.L."/>
            <person name="Williams K.H."/>
            <person name="Hubbard S.S."/>
            <person name="Banfield J.F."/>
        </authorList>
    </citation>
    <scope>NUCLEOTIDE SEQUENCE [LARGE SCALE GENOMIC DNA]</scope>
</reference>
<feature type="binding site" evidence="7">
    <location>
        <position position="533"/>
    </location>
    <ligand>
        <name>deamido-NAD(+)</name>
        <dbReference type="ChEBI" id="CHEBI:58437"/>
        <note>ligand shared between two neighboring subunits</note>
    </ligand>
</feature>
<dbReference type="NCBIfam" id="NF010588">
    <property type="entry name" value="PRK13981.1"/>
    <property type="match status" value="1"/>
</dbReference>
<dbReference type="InterPro" id="IPR022310">
    <property type="entry name" value="NAD/GMP_synthase"/>
</dbReference>
<comment type="catalytic activity">
    <reaction evidence="7 8">
        <text>deamido-NAD(+) + L-glutamine + ATP + H2O = L-glutamate + AMP + diphosphate + NAD(+) + H(+)</text>
        <dbReference type="Rhea" id="RHEA:24384"/>
        <dbReference type="ChEBI" id="CHEBI:15377"/>
        <dbReference type="ChEBI" id="CHEBI:15378"/>
        <dbReference type="ChEBI" id="CHEBI:29985"/>
        <dbReference type="ChEBI" id="CHEBI:30616"/>
        <dbReference type="ChEBI" id="CHEBI:33019"/>
        <dbReference type="ChEBI" id="CHEBI:57540"/>
        <dbReference type="ChEBI" id="CHEBI:58359"/>
        <dbReference type="ChEBI" id="CHEBI:58437"/>
        <dbReference type="ChEBI" id="CHEBI:456215"/>
        <dbReference type="EC" id="6.3.5.1"/>
    </reaction>
</comment>
<dbReference type="Gene3D" id="3.60.110.10">
    <property type="entry name" value="Carbon-nitrogen hydrolase"/>
    <property type="match status" value="1"/>
</dbReference>
<organism evidence="11 12">
    <name type="scientific">Candidatus Raymondbacteria bacterium RIFOXYD12_FULL_49_13</name>
    <dbReference type="NCBI Taxonomy" id="1817890"/>
    <lineage>
        <taxon>Bacteria</taxon>
        <taxon>Raymondiibacteriota</taxon>
    </lineage>
</organism>
<comment type="function">
    <text evidence="7">Catalyzes the ATP-dependent amidation of deamido-NAD to form NAD. Uses L-glutamine as a nitrogen source.</text>
</comment>
<feature type="binding site" evidence="7">
    <location>
        <begin position="309"/>
        <end position="316"/>
    </location>
    <ligand>
        <name>ATP</name>
        <dbReference type="ChEBI" id="CHEBI:30616"/>
    </ligand>
</feature>
<evidence type="ECO:0000313" key="11">
    <source>
        <dbReference type="EMBL" id="OGK01947.1"/>
    </source>
</evidence>
<feature type="binding site" evidence="7">
    <location>
        <position position="177"/>
    </location>
    <ligand>
        <name>L-glutamine</name>
        <dbReference type="ChEBI" id="CHEBI:58359"/>
    </ligand>
</feature>
<sequence length="562" mass="61090">MRVYLSQINSRVGDFAGNSEKILGEMERARGMGADLTVFPELALCGYPPEDLLFKKHFISDARRALERIRSAAGAGIVCVGFPHRTPHGLFNAAAILHKRKIAAVYGKILLPNYSVFDEKRYFIPGASVCTLKTKEACIGISICEDVWGASGPVNTLLASGISLLINLSASPYYRNKIAEREKKLCSLAKGAGIAVAYCNLVGGQDELVFDGGSFIINAQGRTIARAAQFKEDACVADIEFSRQPEKNIGLAVFPITCTPVITANGQKPSIAKPAVSRFLGPVEEVFQALVLGIRDYAHKNRFTKAVLGLSGGIDSSIVAALAAEALGKENVLGITMPTVYSSEGTRSDAALLAEQLGIGFRKIPIQKLCEGFLQALASDIADHAPDVAEENLQARVRAVALMFYSNKFGMLLLSTGNKSETSVGYSTLYGDLAGGFAPIKDIPKRLIYELSEFFNTMRGKPVIPRSVIDREPTAELRHNQKDSDSLPPYPILDSILLNYVEKHESPETLVTKGHSPEIVAKVMRLVNTSEYKRRQSPPGIKTTPLSFGKDRRMPITNFYGK</sequence>
<dbReference type="GO" id="GO:0005524">
    <property type="term" value="F:ATP binding"/>
    <property type="evidence" value="ECO:0007669"/>
    <property type="project" value="UniProtKB-UniRule"/>
</dbReference>
<comment type="caution">
    <text evidence="11">The sequence shown here is derived from an EMBL/GenBank/DDBJ whole genome shotgun (WGS) entry which is preliminary data.</text>
</comment>
<dbReference type="SUPFAM" id="SSF56317">
    <property type="entry name" value="Carbon-nitrogen hydrolase"/>
    <property type="match status" value="1"/>
</dbReference>
<dbReference type="EC" id="6.3.5.1" evidence="7 8"/>
<dbReference type="Gene3D" id="3.40.50.620">
    <property type="entry name" value="HUPs"/>
    <property type="match status" value="1"/>
</dbReference>
<comment type="similarity">
    <text evidence="9">Belongs to the NAD synthetase family.</text>
</comment>
<feature type="binding site" evidence="7">
    <location>
        <position position="114"/>
    </location>
    <ligand>
        <name>L-glutamine</name>
        <dbReference type="ChEBI" id="CHEBI:58359"/>
    </ligand>
</feature>
<feature type="active site" description="Nucleophile; for glutaminase activity" evidence="7">
    <location>
        <position position="144"/>
    </location>
</feature>
<evidence type="ECO:0000256" key="4">
    <source>
        <dbReference type="ARBA" id="ARBA00022741"/>
    </source>
</evidence>
<dbReference type="CDD" id="cd00553">
    <property type="entry name" value="NAD_synthase"/>
    <property type="match status" value="1"/>
</dbReference>
<dbReference type="CDD" id="cd07570">
    <property type="entry name" value="GAT_Gln-NAD-synth"/>
    <property type="match status" value="1"/>
</dbReference>
<evidence type="ECO:0000256" key="9">
    <source>
        <dbReference type="RuleBase" id="RU003811"/>
    </source>
</evidence>
<dbReference type="GO" id="GO:0003952">
    <property type="term" value="F:NAD+ synthase (glutamine-hydrolyzing) activity"/>
    <property type="evidence" value="ECO:0007669"/>
    <property type="project" value="UniProtKB-UniRule"/>
</dbReference>
<evidence type="ECO:0000256" key="5">
    <source>
        <dbReference type="ARBA" id="ARBA00022840"/>
    </source>
</evidence>
<protein>
    <recommendedName>
        <fullName evidence="7 8">Glutamine-dependent NAD(+) synthetase</fullName>
        <ecNumber evidence="7 8">6.3.5.1</ecNumber>
    </recommendedName>
    <alternativeName>
        <fullName evidence="7 8">NAD(+) synthase [glutamine-hydrolyzing]</fullName>
    </alternativeName>
</protein>
<dbReference type="GO" id="GO:0005737">
    <property type="term" value="C:cytoplasm"/>
    <property type="evidence" value="ECO:0007669"/>
    <property type="project" value="InterPro"/>
</dbReference>
<dbReference type="AlphaFoldDB" id="A0A1F7F5Y5"/>
<evidence type="ECO:0000256" key="7">
    <source>
        <dbReference type="HAMAP-Rule" id="MF_02090"/>
    </source>
</evidence>
<dbReference type="InterPro" id="IPR014445">
    <property type="entry name" value="Gln-dep_NAD_synthase"/>
</dbReference>
<comment type="similarity">
    <text evidence="2 7 8">In the C-terminal section; belongs to the NAD synthetase family.</text>
</comment>
<dbReference type="HAMAP" id="MF_02090">
    <property type="entry name" value="NadE_glutamine_dep"/>
    <property type="match status" value="1"/>
</dbReference>
<evidence type="ECO:0000256" key="2">
    <source>
        <dbReference type="ARBA" id="ARBA00007145"/>
    </source>
</evidence>
<feature type="binding site" evidence="7">
    <location>
        <position position="421"/>
    </location>
    <ligand>
        <name>deamido-NAD(+)</name>
        <dbReference type="ChEBI" id="CHEBI:58437"/>
        <note>ligand shared between two neighboring subunits</note>
    </ligand>
</feature>
<evidence type="ECO:0000256" key="6">
    <source>
        <dbReference type="ARBA" id="ARBA00023027"/>
    </source>
</evidence>
<dbReference type="PROSITE" id="PS50263">
    <property type="entry name" value="CN_HYDROLASE"/>
    <property type="match status" value="1"/>
</dbReference>
<feature type="domain" description="CN hydrolase" evidence="10">
    <location>
        <begin position="1"/>
        <end position="241"/>
    </location>
</feature>
<feature type="binding site" evidence="7">
    <location>
        <position position="392"/>
    </location>
    <ligand>
        <name>deamido-NAD(+)</name>
        <dbReference type="ChEBI" id="CHEBI:58437"/>
        <note>ligand shared between two neighboring subunits</note>
    </ligand>
</feature>
<evidence type="ECO:0000256" key="8">
    <source>
        <dbReference type="PIRNR" id="PIRNR006630"/>
    </source>
</evidence>
<keyword evidence="3 7" id="KW-0436">Ligase</keyword>
<dbReference type="InterPro" id="IPR036526">
    <property type="entry name" value="C-N_Hydrolase_sf"/>
</dbReference>
<evidence type="ECO:0000259" key="10">
    <source>
        <dbReference type="PROSITE" id="PS50263"/>
    </source>
</evidence>
<dbReference type="Pfam" id="PF02540">
    <property type="entry name" value="NAD_synthase"/>
    <property type="match status" value="1"/>
</dbReference>
<dbReference type="SUPFAM" id="SSF52402">
    <property type="entry name" value="Adenine nucleotide alpha hydrolases-like"/>
    <property type="match status" value="1"/>
</dbReference>
<dbReference type="InterPro" id="IPR003694">
    <property type="entry name" value="NAD_synthase"/>
</dbReference>
<dbReference type="UniPathway" id="UPA00253">
    <property type="reaction ID" value="UER00334"/>
</dbReference>
<dbReference type="GO" id="GO:0009435">
    <property type="term" value="P:NAD+ biosynthetic process"/>
    <property type="evidence" value="ECO:0007669"/>
    <property type="project" value="UniProtKB-UniRule"/>
</dbReference>
<dbReference type="Proteomes" id="UP000179243">
    <property type="component" value="Unassembled WGS sequence"/>
</dbReference>
<feature type="binding site" evidence="7">
    <location>
        <position position="171"/>
    </location>
    <ligand>
        <name>L-glutamine</name>
        <dbReference type="ChEBI" id="CHEBI:58359"/>
    </ligand>
</feature>
<feature type="active site" description="For glutaminase activity" evidence="7">
    <location>
        <position position="108"/>
    </location>
</feature>
<dbReference type="PANTHER" id="PTHR23090">
    <property type="entry name" value="NH 3 /GLUTAMINE-DEPENDENT NAD + SYNTHETASE"/>
    <property type="match status" value="1"/>
</dbReference>
<keyword evidence="6 7" id="KW-0520">NAD</keyword>
<dbReference type="FunFam" id="3.40.50.620:FF:000106">
    <property type="entry name" value="Glutamine-dependent NAD(+) synthetase"/>
    <property type="match status" value="1"/>
</dbReference>
<feature type="active site" description="Proton acceptor; for glutaminase activity" evidence="7">
    <location>
        <position position="41"/>
    </location>
</feature>
<evidence type="ECO:0000256" key="1">
    <source>
        <dbReference type="ARBA" id="ARBA00005188"/>
    </source>
</evidence>
<evidence type="ECO:0000256" key="3">
    <source>
        <dbReference type="ARBA" id="ARBA00022598"/>
    </source>
</evidence>
<comment type="caution">
    <text evidence="7">Lacks conserved residue(s) required for the propagation of feature annotation.</text>
</comment>
<dbReference type="InterPro" id="IPR014729">
    <property type="entry name" value="Rossmann-like_a/b/a_fold"/>
</dbReference>